<dbReference type="OrthoDB" id="6500128at2759"/>
<name>A0A4C1ZKV4_EUMVA</name>
<dbReference type="GO" id="GO:0016020">
    <property type="term" value="C:membrane"/>
    <property type="evidence" value="ECO:0007669"/>
    <property type="project" value="InterPro"/>
</dbReference>
<accession>A0A4C1ZKV4</accession>
<gene>
    <name evidence="4" type="ORF">EVAR_61181_1</name>
</gene>
<evidence type="ECO:0000313" key="5">
    <source>
        <dbReference type="Proteomes" id="UP000299102"/>
    </source>
</evidence>
<dbReference type="STRING" id="151549.A0A4C1ZKV4"/>
<keyword evidence="3" id="KW-0472">Membrane</keyword>
<dbReference type="EMBL" id="BGZK01001840">
    <property type="protein sequence ID" value="GBP87175.1"/>
    <property type="molecule type" value="Genomic_DNA"/>
</dbReference>
<evidence type="ECO:0000256" key="3">
    <source>
        <dbReference type="ARBA" id="ARBA00023136"/>
    </source>
</evidence>
<dbReference type="Proteomes" id="UP000299102">
    <property type="component" value="Unassembled WGS sequence"/>
</dbReference>
<dbReference type="InterPro" id="IPR036640">
    <property type="entry name" value="ABC1_TM_sf"/>
</dbReference>
<reference evidence="4 5" key="1">
    <citation type="journal article" date="2019" name="Commun. Biol.">
        <title>The bagworm genome reveals a unique fibroin gene that provides high tensile strength.</title>
        <authorList>
            <person name="Kono N."/>
            <person name="Nakamura H."/>
            <person name="Ohtoshi R."/>
            <person name="Tomita M."/>
            <person name="Numata K."/>
            <person name="Arakawa K."/>
        </authorList>
    </citation>
    <scope>NUCLEOTIDE SEQUENCE [LARGE SCALE GENOMIC DNA]</scope>
</reference>
<protein>
    <submittedName>
        <fullName evidence="4">Uncharacterized protein</fullName>
    </submittedName>
</protein>
<comment type="caution">
    <text evidence="4">The sequence shown here is derived from an EMBL/GenBank/DDBJ whole genome shotgun (WGS) entry which is preliminary data.</text>
</comment>
<sequence>MNRFSKDMGAVDEVLPKAFLDAAQVMYSYKNFLYPARSPVFTHLSATLAGLPTIRASQAQSAIQNEFDKLQASL</sequence>
<evidence type="ECO:0000256" key="1">
    <source>
        <dbReference type="ARBA" id="ARBA00022692"/>
    </source>
</evidence>
<keyword evidence="5" id="KW-1185">Reference proteome</keyword>
<keyword evidence="1" id="KW-0812">Transmembrane</keyword>
<dbReference type="SUPFAM" id="SSF90123">
    <property type="entry name" value="ABC transporter transmembrane region"/>
    <property type="match status" value="1"/>
</dbReference>
<keyword evidence="2" id="KW-1133">Transmembrane helix</keyword>
<organism evidence="4 5">
    <name type="scientific">Eumeta variegata</name>
    <name type="common">Bagworm moth</name>
    <name type="synonym">Eumeta japonica</name>
    <dbReference type="NCBI Taxonomy" id="151549"/>
    <lineage>
        <taxon>Eukaryota</taxon>
        <taxon>Metazoa</taxon>
        <taxon>Ecdysozoa</taxon>
        <taxon>Arthropoda</taxon>
        <taxon>Hexapoda</taxon>
        <taxon>Insecta</taxon>
        <taxon>Pterygota</taxon>
        <taxon>Neoptera</taxon>
        <taxon>Endopterygota</taxon>
        <taxon>Lepidoptera</taxon>
        <taxon>Glossata</taxon>
        <taxon>Ditrysia</taxon>
        <taxon>Tineoidea</taxon>
        <taxon>Psychidae</taxon>
        <taxon>Oiketicinae</taxon>
        <taxon>Eumeta</taxon>
    </lineage>
</organism>
<dbReference type="AlphaFoldDB" id="A0A4C1ZKV4"/>
<evidence type="ECO:0000256" key="2">
    <source>
        <dbReference type="ARBA" id="ARBA00022989"/>
    </source>
</evidence>
<dbReference type="GO" id="GO:0005524">
    <property type="term" value="F:ATP binding"/>
    <property type="evidence" value="ECO:0007669"/>
    <property type="project" value="InterPro"/>
</dbReference>
<proteinExistence type="predicted"/>
<evidence type="ECO:0000313" key="4">
    <source>
        <dbReference type="EMBL" id="GBP87175.1"/>
    </source>
</evidence>